<keyword evidence="5" id="KW-1133">Transmembrane helix</keyword>
<proteinExistence type="inferred from homology"/>
<dbReference type="Proteomes" id="UP001152888">
    <property type="component" value="Unassembled WGS sequence"/>
</dbReference>
<evidence type="ECO:0000256" key="1">
    <source>
        <dbReference type="ARBA" id="ARBA00004275"/>
    </source>
</evidence>
<feature type="transmembrane region" description="Helical" evidence="5">
    <location>
        <begin position="445"/>
        <end position="466"/>
    </location>
</feature>
<name>A0A9P0KJ58_ACAOB</name>
<dbReference type="Gene3D" id="3.40.50.12780">
    <property type="entry name" value="N-terminal domain of ligase-like"/>
    <property type="match status" value="1"/>
</dbReference>
<dbReference type="PANTHER" id="PTHR24096:SF149">
    <property type="entry name" value="AMP-BINDING DOMAIN-CONTAINING PROTEIN-RELATED"/>
    <property type="match status" value="1"/>
</dbReference>
<evidence type="ECO:0000256" key="5">
    <source>
        <dbReference type="SAM" id="Phobius"/>
    </source>
</evidence>
<evidence type="ECO:0000313" key="8">
    <source>
        <dbReference type="Proteomes" id="UP001152888"/>
    </source>
</evidence>
<keyword evidence="5" id="KW-0472">Membrane</keyword>
<dbReference type="AlphaFoldDB" id="A0A9P0KJ58"/>
<comment type="caution">
    <text evidence="7">The sequence shown here is derived from an EMBL/GenBank/DDBJ whole genome shotgun (WGS) entry which is preliminary data.</text>
</comment>
<evidence type="ECO:0000256" key="3">
    <source>
        <dbReference type="ARBA" id="ARBA00022598"/>
    </source>
</evidence>
<dbReference type="SUPFAM" id="SSF56801">
    <property type="entry name" value="Acetyl-CoA synthetase-like"/>
    <property type="match status" value="1"/>
</dbReference>
<dbReference type="InterPro" id="IPR042099">
    <property type="entry name" value="ANL_N_sf"/>
</dbReference>
<keyword evidence="8" id="KW-1185">Reference proteome</keyword>
<protein>
    <recommendedName>
        <fullName evidence="6">AMP-dependent synthetase/ligase domain-containing protein</fullName>
    </recommendedName>
</protein>
<keyword evidence="3" id="KW-0436">Ligase</keyword>
<organism evidence="7 8">
    <name type="scientific">Acanthoscelides obtectus</name>
    <name type="common">Bean weevil</name>
    <name type="synonym">Bruchus obtectus</name>
    <dbReference type="NCBI Taxonomy" id="200917"/>
    <lineage>
        <taxon>Eukaryota</taxon>
        <taxon>Metazoa</taxon>
        <taxon>Ecdysozoa</taxon>
        <taxon>Arthropoda</taxon>
        <taxon>Hexapoda</taxon>
        <taxon>Insecta</taxon>
        <taxon>Pterygota</taxon>
        <taxon>Neoptera</taxon>
        <taxon>Endopterygota</taxon>
        <taxon>Coleoptera</taxon>
        <taxon>Polyphaga</taxon>
        <taxon>Cucujiformia</taxon>
        <taxon>Chrysomeloidea</taxon>
        <taxon>Chrysomelidae</taxon>
        <taxon>Bruchinae</taxon>
        <taxon>Bruchini</taxon>
        <taxon>Acanthoscelides</taxon>
    </lineage>
</organism>
<feature type="transmembrane region" description="Helical" evidence="5">
    <location>
        <begin position="552"/>
        <end position="580"/>
    </location>
</feature>
<evidence type="ECO:0000256" key="4">
    <source>
        <dbReference type="ARBA" id="ARBA00023140"/>
    </source>
</evidence>
<dbReference type="GO" id="GO:0005777">
    <property type="term" value="C:peroxisome"/>
    <property type="evidence" value="ECO:0007669"/>
    <property type="project" value="UniProtKB-SubCell"/>
</dbReference>
<accession>A0A9P0KJ58</accession>
<dbReference type="Pfam" id="PF00501">
    <property type="entry name" value="AMP-binding"/>
    <property type="match status" value="1"/>
</dbReference>
<comment type="similarity">
    <text evidence="2">Belongs to the ATP-dependent AMP-binding enzyme family.</text>
</comment>
<reference evidence="7" key="1">
    <citation type="submission" date="2022-03" db="EMBL/GenBank/DDBJ databases">
        <authorList>
            <person name="Sayadi A."/>
        </authorList>
    </citation>
    <scope>NUCLEOTIDE SEQUENCE</scope>
</reference>
<comment type="subcellular location">
    <subcellularLocation>
        <location evidence="1">Peroxisome</location>
    </subcellularLocation>
</comment>
<gene>
    <name evidence="7" type="ORF">ACAOBT_LOCUS10751</name>
</gene>
<evidence type="ECO:0000259" key="6">
    <source>
        <dbReference type="Pfam" id="PF00501"/>
    </source>
</evidence>
<dbReference type="GO" id="GO:0016405">
    <property type="term" value="F:CoA-ligase activity"/>
    <property type="evidence" value="ECO:0007669"/>
    <property type="project" value="TreeGrafter"/>
</dbReference>
<sequence length="581" mass="65242">MAEDPFGKNSDEYIIDVPPLDYNPEERGLGYQYFESMKNYGDRIAQYIEDTDEEDTYENLLTRCIRVAIWLKSKELTNEDVVTLCSKNHKDSCVPFIACLFLGIPVASLDPMLSAMDTTHLLKEVRPKILFVESKSVRLIDDCLTEAGIDAEVVVYGEIEDHACFQELLTPQEDEGEFQPEVVASLEETAIVLFSSGTTGLPKGIMISHYALLMQCQNMKQSENFGNVMLSYATLYWISTVIILTTMTYIGGARVICSKFNPKQTWLLIEKYQITSMFIPPSQMAELIACGRPENLDTSKLHCCISGGASVSEKQMREIRDLLPGTFVFQMYGQSEIAGIITIFNSNDVKDVLLLDKKPKSVGKVVAGICCKVVNPDTEELCGPNKNGELRLKSKMSMNGYYGRDSSESYDSDGWLRTGDEVYYDEDKCFYVVDRIKEMLKYRSWHVAPAMIEQVLCIIALVMVELTELYFSRCAYEMVILGTGGYLLICSVMLLTILADELSPYAEISFLLFGSIFNLLGGILMFIRSGFYKKNFRWTYVGPVNGTATEKYEVFAATAVTGLSSVMIVDLLVELFALILS</sequence>
<dbReference type="InterPro" id="IPR020845">
    <property type="entry name" value="AMP-binding_CS"/>
</dbReference>
<dbReference type="PROSITE" id="PS00455">
    <property type="entry name" value="AMP_BINDING"/>
    <property type="match status" value="1"/>
</dbReference>
<feature type="transmembrane region" description="Helical" evidence="5">
    <location>
        <begin position="510"/>
        <end position="532"/>
    </location>
</feature>
<keyword evidence="5" id="KW-0812">Transmembrane</keyword>
<evidence type="ECO:0000313" key="7">
    <source>
        <dbReference type="EMBL" id="CAH1973804.1"/>
    </source>
</evidence>
<dbReference type="InterPro" id="IPR000873">
    <property type="entry name" value="AMP-dep_synth/lig_dom"/>
</dbReference>
<keyword evidence="4" id="KW-0576">Peroxisome</keyword>
<feature type="transmembrane region" description="Helical" evidence="5">
    <location>
        <begin position="229"/>
        <end position="250"/>
    </location>
</feature>
<feature type="transmembrane region" description="Helical" evidence="5">
    <location>
        <begin position="478"/>
        <end position="498"/>
    </location>
</feature>
<feature type="domain" description="AMP-dependent synthetase/ligase" evidence="6">
    <location>
        <begin position="35"/>
        <end position="402"/>
    </location>
</feature>
<dbReference type="OrthoDB" id="10253869at2759"/>
<evidence type="ECO:0000256" key="2">
    <source>
        <dbReference type="ARBA" id="ARBA00006432"/>
    </source>
</evidence>
<dbReference type="EMBL" id="CAKOFQ010006815">
    <property type="protein sequence ID" value="CAH1973804.1"/>
    <property type="molecule type" value="Genomic_DNA"/>
</dbReference>
<dbReference type="PANTHER" id="PTHR24096">
    <property type="entry name" value="LONG-CHAIN-FATTY-ACID--COA LIGASE"/>
    <property type="match status" value="1"/>
</dbReference>